<organism evidence="1 2">
    <name type="scientific">Myxococcus xanthus (strain DK1622)</name>
    <dbReference type="NCBI Taxonomy" id="246197"/>
    <lineage>
        <taxon>Bacteria</taxon>
        <taxon>Pseudomonadati</taxon>
        <taxon>Myxococcota</taxon>
        <taxon>Myxococcia</taxon>
        <taxon>Myxococcales</taxon>
        <taxon>Cystobacterineae</taxon>
        <taxon>Myxococcaceae</taxon>
        <taxon>Myxococcus</taxon>
    </lineage>
</organism>
<dbReference type="EMBL" id="CP000113">
    <property type="protein sequence ID" value="ABF90398.1"/>
    <property type="molecule type" value="Genomic_DNA"/>
</dbReference>
<dbReference type="Proteomes" id="UP000002402">
    <property type="component" value="Chromosome"/>
</dbReference>
<protein>
    <submittedName>
        <fullName evidence="1">Uncharacterized protein</fullName>
    </submittedName>
</protein>
<reference evidence="1 2" key="1">
    <citation type="journal article" date="2006" name="Proc. Natl. Acad. Sci. U.S.A.">
        <title>Evolution of sensory complexity recorded in a myxobacterial genome.</title>
        <authorList>
            <person name="Goldman B.S."/>
            <person name="Nierman W.C."/>
            <person name="Kaiser D."/>
            <person name="Slater S.C."/>
            <person name="Durkin A.S."/>
            <person name="Eisen J.A."/>
            <person name="Ronning C.M."/>
            <person name="Barbazuk W.B."/>
            <person name="Blanchard M."/>
            <person name="Field C."/>
            <person name="Halling C."/>
            <person name="Hinkle G."/>
            <person name="Iartchuk O."/>
            <person name="Kim H.S."/>
            <person name="Mackenzie C."/>
            <person name="Madupu R."/>
            <person name="Miller N."/>
            <person name="Shvartsbeyn A."/>
            <person name="Sullivan S.A."/>
            <person name="Vaudin M."/>
            <person name="Wiegand R."/>
            <person name="Kaplan H.B."/>
        </authorList>
    </citation>
    <scope>NUCLEOTIDE SEQUENCE [LARGE SCALE GENOMIC DNA]</scope>
    <source>
        <strain evidence="2">DK1622</strain>
    </source>
</reference>
<evidence type="ECO:0000313" key="2">
    <source>
        <dbReference type="Proteomes" id="UP000002402"/>
    </source>
</evidence>
<keyword evidence="2" id="KW-1185">Reference proteome</keyword>
<evidence type="ECO:0000313" key="1">
    <source>
        <dbReference type="EMBL" id="ABF90398.1"/>
    </source>
</evidence>
<proteinExistence type="predicted"/>
<sequence>MFHVERRGDVQLECWARLARSSACSVPRGTCGRDGRARVRCFEAFHVERGWPQRHANTAVERASVLGSASSRVPRGTWTRLIEADEATWSATSWAPSSWMRWPSRMREMHAACSTWNANAWRAPVRVRGASPVPRGTWAGLGRELVGHGGAWSCGGFGGVRSTWNAATRHPWCWPAPMSSGLRLAPSSRWLGLRPLHQSPRGGVPASSRTRVPRGTKKRRMRCCFAVVGGRRSACALRGDGDGGGAPAHRIDSRMRSAWREFLTLGGKDARADACTSVKWMARLLMRGLLSACSTWNAGWIDGGHARSAGEFADGSAFRLVMRSWFMEW</sequence>
<accession>Q1CVI9</accession>
<dbReference type="HOGENOM" id="CLU_844198_0_0_7"/>
<dbReference type="EnsemblBacteria" id="ABF90398">
    <property type="protein sequence ID" value="ABF90398"/>
    <property type="gene ID" value="MXAN_7483"/>
</dbReference>
<dbReference type="KEGG" id="mxa:MXAN_7483"/>
<dbReference type="AlphaFoldDB" id="Q1CVI9"/>
<name>Q1CVI9_MYXXD</name>
<gene>
    <name evidence="1" type="ordered locus">MXAN_7483</name>
</gene>